<keyword evidence="3" id="KW-1185">Reference proteome</keyword>
<reference evidence="2 3" key="1">
    <citation type="submission" date="2018-03" db="EMBL/GenBank/DDBJ databases">
        <title>Bacillus urumqiensis sp. nov., a moderately haloalkaliphilic bacterium isolated from a salt lake.</title>
        <authorList>
            <person name="Zhao B."/>
            <person name="Liao Z."/>
        </authorList>
    </citation>
    <scope>NUCLEOTIDE SEQUENCE [LARGE SCALE GENOMIC DNA]</scope>
    <source>
        <strain evidence="2 3">BZ-SZ-XJ18</strain>
    </source>
</reference>
<keyword evidence="1" id="KW-1133">Transmembrane helix</keyword>
<dbReference type="RefSeq" id="WP_105957811.1">
    <property type="nucleotide sequence ID" value="NZ_PVNS01000002.1"/>
</dbReference>
<dbReference type="AlphaFoldDB" id="A0A2P6MKJ0"/>
<proteinExistence type="predicted"/>
<protein>
    <submittedName>
        <fullName evidence="2">Uncharacterized protein</fullName>
    </submittedName>
</protein>
<dbReference type="EMBL" id="PVNS01000002">
    <property type="protein sequence ID" value="PRO66775.1"/>
    <property type="molecule type" value="Genomic_DNA"/>
</dbReference>
<evidence type="ECO:0000313" key="3">
    <source>
        <dbReference type="Proteomes" id="UP000243650"/>
    </source>
</evidence>
<organism evidence="2 3">
    <name type="scientific">Alkalicoccus urumqiensis</name>
    <name type="common">Bacillus urumqiensis</name>
    <dbReference type="NCBI Taxonomy" id="1548213"/>
    <lineage>
        <taxon>Bacteria</taxon>
        <taxon>Bacillati</taxon>
        <taxon>Bacillota</taxon>
        <taxon>Bacilli</taxon>
        <taxon>Bacillales</taxon>
        <taxon>Bacillaceae</taxon>
        <taxon>Alkalicoccus</taxon>
    </lineage>
</organism>
<keyword evidence="1" id="KW-0472">Membrane</keyword>
<comment type="caution">
    <text evidence="2">The sequence shown here is derived from an EMBL/GenBank/DDBJ whole genome shotgun (WGS) entry which is preliminary data.</text>
</comment>
<keyword evidence="1" id="KW-0812">Transmembrane</keyword>
<evidence type="ECO:0000313" key="2">
    <source>
        <dbReference type="EMBL" id="PRO66775.1"/>
    </source>
</evidence>
<feature type="transmembrane region" description="Helical" evidence="1">
    <location>
        <begin position="6"/>
        <end position="22"/>
    </location>
</feature>
<evidence type="ECO:0000256" key="1">
    <source>
        <dbReference type="SAM" id="Phobius"/>
    </source>
</evidence>
<sequence>MTASIIVLIILILSAGLLLFVFRRKKKTSAAQISPSTEKNILLEEERVRAQELTMLRMRNAVLRQSEQPHVTEIRLARGLRFIELPDRALQQISDDFLSVFDHYLDSCWLTSDGALRTVFSGISTDTATTLGKMTAASRETAVEMDMLLKRWYAQVDEGFSTHKEGNE</sequence>
<gene>
    <name evidence="2" type="ORF">C6I21_02285</name>
</gene>
<dbReference type="Proteomes" id="UP000243650">
    <property type="component" value="Unassembled WGS sequence"/>
</dbReference>
<accession>A0A2P6MKJ0</accession>
<name>A0A2P6MKJ0_ALKUR</name>